<dbReference type="InterPro" id="IPR013216">
    <property type="entry name" value="Methyltransf_11"/>
</dbReference>
<dbReference type="AlphaFoldDB" id="A0A317JQS6"/>
<dbReference type="PANTHER" id="PTHR43591">
    <property type="entry name" value="METHYLTRANSFERASE"/>
    <property type="match status" value="1"/>
</dbReference>
<evidence type="ECO:0000313" key="2">
    <source>
        <dbReference type="EMBL" id="PWU43181.1"/>
    </source>
</evidence>
<proteinExistence type="predicted"/>
<accession>A0A317JQS6</accession>
<organism evidence="2 3">
    <name type="scientific">Micromonospora globispora</name>
    <dbReference type="NCBI Taxonomy" id="1450148"/>
    <lineage>
        <taxon>Bacteria</taxon>
        <taxon>Bacillati</taxon>
        <taxon>Actinomycetota</taxon>
        <taxon>Actinomycetes</taxon>
        <taxon>Micromonosporales</taxon>
        <taxon>Micromonosporaceae</taxon>
        <taxon>Micromonospora</taxon>
    </lineage>
</organism>
<dbReference type="SUPFAM" id="SSF53335">
    <property type="entry name" value="S-adenosyl-L-methionine-dependent methyltransferases"/>
    <property type="match status" value="1"/>
</dbReference>
<gene>
    <name evidence="2" type="ORF">DLJ46_32575</name>
</gene>
<dbReference type="Pfam" id="PF08241">
    <property type="entry name" value="Methyltransf_11"/>
    <property type="match status" value="1"/>
</dbReference>
<feature type="domain" description="Methyltransferase type 11" evidence="1">
    <location>
        <begin position="76"/>
        <end position="173"/>
    </location>
</feature>
<evidence type="ECO:0000313" key="3">
    <source>
        <dbReference type="Proteomes" id="UP000245683"/>
    </source>
</evidence>
<dbReference type="PANTHER" id="PTHR43591:SF24">
    <property type="entry name" value="2-METHOXY-6-POLYPRENYL-1,4-BENZOQUINOL METHYLASE, MITOCHONDRIAL"/>
    <property type="match status" value="1"/>
</dbReference>
<dbReference type="Proteomes" id="UP000245683">
    <property type="component" value="Unassembled WGS sequence"/>
</dbReference>
<dbReference type="InterPro" id="IPR029063">
    <property type="entry name" value="SAM-dependent_MTases_sf"/>
</dbReference>
<protein>
    <submittedName>
        <fullName evidence="2">Chemotaxis protein CheR</fullName>
    </submittedName>
</protein>
<dbReference type="Gene3D" id="3.40.50.150">
    <property type="entry name" value="Vaccinia Virus protein VP39"/>
    <property type="match status" value="1"/>
</dbReference>
<keyword evidence="3" id="KW-1185">Reference proteome</keyword>
<dbReference type="GO" id="GO:0008757">
    <property type="term" value="F:S-adenosylmethionine-dependent methyltransferase activity"/>
    <property type="evidence" value="ECO:0007669"/>
    <property type="project" value="InterPro"/>
</dbReference>
<evidence type="ECO:0000259" key="1">
    <source>
        <dbReference type="Pfam" id="PF08241"/>
    </source>
</evidence>
<comment type="caution">
    <text evidence="2">The sequence shown here is derived from an EMBL/GenBank/DDBJ whole genome shotgun (WGS) entry which is preliminary data.</text>
</comment>
<reference evidence="3" key="1">
    <citation type="submission" date="2018-05" db="EMBL/GenBank/DDBJ databases">
        <title>Micromonospora globispora sp. nov. and Micromonospora rugosa sp. nov., isolated from marine sediment.</title>
        <authorList>
            <person name="Carro L."/>
            <person name="Aysel V."/>
            <person name="Cetin D."/>
            <person name="Igual J.M."/>
            <person name="Klenk H.-P."/>
            <person name="Trujillo M.E."/>
            <person name="Sahin N."/>
        </authorList>
    </citation>
    <scope>NUCLEOTIDE SEQUENCE [LARGE SCALE GENOMIC DNA]</scope>
    <source>
        <strain evidence="3">S2904</strain>
    </source>
</reference>
<dbReference type="CDD" id="cd02440">
    <property type="entry name" value="AdoMet_MTases"/>
    <property type="match status" value="1"/>
</dbReference>
<dbReference type="EMBL" id="QGSV01000484">
    <property type="protein sequence ID" value="PWU43181.1"/>
    <property type="molecule type" value="Genomic_DNA"/>
</dbReference>
<sequence>MTRSPDLGAVSLCDGPVRCSGRHYRDPMTTDRWAQWLLTRRDGGSATLRARYASDLAWFRDGVLDRADLKPDDVLLDVGCGTGLIGFGALDRLGPDGRVIFSDVSQDLLDQCRRIADGDERCSFVQAPAEDLAGVADASVDVVTTRSVLIYSDRKAAAFAEFFRVLRPGGRLSLFEPINRFARQHRPDELFGLGGSPVDDLVAKVRNVYRGRTEAAEQPMVDFDERDLVAWAETSGFEAVELDYRAQLDVPAEPINDWDALKRVAPNPLVPTYGEAIAAALTNDERERLDAHMAALAAARTPTRRTTAIAFLRALRP</sequence>
<dbReference type="OrthoDB" id="9805171at2"/>
<name>A0A317JQS6_9ACTN</name>